<dbReference type="AlphaFoldDB" id="G5IZT5"/>
<protein>
    <submittedName>
        <fullName evidence="1">Uncharacterized protein</fullName>
    </submittedName>
</protein>
<accession>G5IZT5</accession>
<dbReference type="GeneID" id="88764663"/>
<proteinExistence type="predicted"/>
<dbReference type="RefSeq" id="WP_007309343.1">
    <property type="nucleotide sequence ID" value="NZ_AESD01000127.1"/>
</dbReference>
<comment type="caution">
    <text evidence="1">The sequence shown here is derived from an EMBL/GenBank/DDBJ whole genome shotgun (WGS) entry which is preliminary data.</text>
</comment>
<organism evidence="1 2">
    <name type="scientific">Crocosphaera watsonii WH 0003</name>
    <dbReference type="NCBI Taxonomy" id="423471"/>
    <lineage>
        <taxon>Bacteria</taxon>
        <taxon>Bacillati</taxon>
        <taxon>Cyanobacteriota</taxon>
        <taxon>Cyanophyceae</taxon>
        <taxon>Oscillatoriophycideae</taxon>
        <taxon>Chroococcales</taxon>
        <taxon>Aphanothecaceae</taxon>
        <taxon>Crocosphaera</taxon>
    </lineage>
</organism>
<dbReference type="Pfam" id="PF20701">
    <property type="entry name" value="HetE-N"/>
    <property type="match status" value="1"/>
</dbReference>
<evidence type="ECO:0000313" key="1">
    <source>
        <dbReference type="EMBL" id="EHJ14556.1"/>
    </source>
</evidence>
<evidence type="ECO:0000313" key="2">
    <source>
        <dbReference type="Proteomes" id="UP000003477"/>
    </source>
</evidence>
<dbReference type="EMBL" id="AESD01000127">
    <property type="protein sequence ID" value="EHJ14556.1"/>
    <property type="molecule type" value="Genomic_DNA"/>
</dbReference>
<dbReference type="PATRIC" id="fig|423471.3.peg.707"/>
<name>G5IZT5_CROWT</name>
<dbReference type="Proteomes" id="UP000003477">
    <property type="component" value="Unassembled WGS sequence"/>
</dbReference>
<reference evidence="1 2" key="1">
    <citation type="journal article" date="2011" name="Front. Microbiol.">
        <title>Two Strains of Crocosphaera watsonii with Highly Conserved Genomes are Distinguished by Strain-Specific Features.</title>
        <authorList>
            <person name="Bench S.R."/>
            <person name="Ilikchyan I.N."/>
            <person name="Tripp H.J."/>
            <person name="Zehr J.P."/>
        </authorList>
    </citation>
    <scope>NUCLEOTIDE SEQUENCE [LARGE SCALE GENOMIC DNA]</scope>
    <source>
        <strain evidence="1 2">WH 0003</strain>
    </source>
</reference>
<sequence>MDPITTAIIAALADLSKQTIKDSYNALKEACKKKFSETSDLAKAVDNLENKPDSKGRQETLKEEIEAVNAHQDPEIIQLAQALLEKIKEQSPAQKNITMGNVTTKGEGNTTIANLEVEGQVRDIGGIHGKK</sequence>
<gene>
    <name evidence="1" type="ORF">CWATWH0003_0773</name>
</gene>